<evidence type="ECO:0000256" key="1">
    <source>
        <dbReference type="SAM" id="SignalP"/>
    </source>
</evidence>
<organism evidence="2 3">
    <name type="scientific">Syphacia muris</name>
    <dbReference type="NCBI Taxonomy" id="451379"/>
    <lineage>
        <taxon>Eukaryota</taxon>
        <taxon>Metazoa</taxon>
        <taxon>Ecdysozoa</taxon>
        <taxon>Nematoda</taxon>
        <taxon>Chromadorea</taxon>
        <taxon>Rhabditida</taxon>
        <taxon>Spirurina</taxon>
        <taxon>Oxyuridomorpha</taxon>
        <taxon>Oxyuroidea</taxon>
        <taxon>Oxyuridae</taxon>
        <taxon>Syphacia</taxon>
    </lineage>
</organism>
<dbReference type="AlphaFoldDB" id="A0A0N5B1M8"/>
<reference evidence="3" key="1">
    <citation type="submission" date="2017-02" db="UniProtKB">
        <authorList>
            <consortium name="WormBaseParasite"/>
        </authorList>
    </citation>
    <scope>IDENTIFICATION</scope>
</reference>
<keyword evidence="1" id="KW-0732">Signal</keyword>
<protein>
    <submittedName>
        <fullName evidence="3">Secreted protein</fullName>
    </submittedName>
</protein>
<feature type="signal peptide" evidence="1">
    <location>
        <begin position="1"/>
        <end position="19"/>
    </location>
</feature>
<keyword evidence="2" id="KW-1185">Reference proteome</keyword>
<sequence length="96" mass="11121">LQFWKCVLSLLGFITSKYACVARGGHEAKRVKPGASKVVQNIGFKLCDRQKRCDKSQLLMPRLEELCECKRLKWPKLMITVKRAERALIHAIMYKD</sequence>
<feature type="chain" id="PRO_5005893740" evidence="1">
    <location>
        <begin position="20"/>
        <end position="96"/>
    </location>
</feature>
<name>A0A0N5B1M8_9BILA</name>
<evidence type="ECO:0000313" key="3">
    <source>
        <dbReference type="WBParaSite" id="SMUV_0001119701-mRNA-1"/>
    </source>
</evidence>
<accession>A0A0N5B1M8</accession>
<evidence type="ECO:0000313" key="2">
    <source>
        <dbReference type="Proteomes" id="UP000046393"/>
    </source>
</evidence>
<dbReference type="WBParaSite" id="SMUV_0001119701-mRNA-1">
    <property type="protein sequence ID" value="SMUV_0001119701-mRNA-1"/>
    <property type="gene ID" value="SMUV_0001119701"/>
</dbReference>
<proteinExistence type="predicted"/>
<dbReference type="Proteomes" id="UP000046393">
    <property type="component" value="Unplaced"/>
</dbReference>